<sequence length="104" mass="11696">MEENVVKGVVSVMLVLLLAGCSETVSPPTQKAQRARITPQTTLNMAQLCKDQAAIRYNTQTQLVDVNHFEQFQASYELSGRTGKNERFICSFDPDGQFMHLSMR</sequence>
<dbReference type="AlphaFoldDB" id="A6TFH6"/>
<name>A6TFH6_KLEP7</name>
<dbReference type="KEGG" id="kpn:KPN_03924"/>
<dbReference type="Proteomes" id="UP000000265">
    <property type="component" value="Chromosome"/>
</dbReference>
<reference evidence="2 3" key="1">
    <citation type="journal article" date="2001" name="Nature">
        <title>Complete genome sequence of Salmonella enterica serovar Typhimurium LT2.</title>
        <authorList>
            <person name="McClelland M."/>
            <person name="Sanderson K.E."/>
            <person name="Spieth J."/>
            <person name="Clifton S.W."/>
            <person name="Latreille P."/>
            <person name="Courtney L."/>
            <person name="Porwollik S."/>
            <person name="Ali J."/>
            <person name="Dante M."/>
            <person name="Du F."/>
            <person name="Hou S."/>
            <person name="Layman D."/>
            <person name="Leonard S."/>
            <person name="Nguyen C."/>
            <person name="Scott K."/>
            <person name="Holmes A."/>
            <person name="Grewal N."/>
            <person name="Mulvaney E."/>
            <person name="Ryan E."/>
            <person name="Sun H."/>
            <person name="Florea L."/>
            <person name="Miller W."/>
            <person name="Stoneking T."/>
            <person name="Nhan M."/>
            <person name="Waterston R."/>
            <person name="Wilson R.K."/>
        </authorList>
    </citation>
    <scope>NUCLEOTIDE SEQUENCE [LARGE SCALE GENOMIC DNA]</scope>
    <source>
        <strain evidence="3">ATCC 700721 / MGH 78578</strain>
    </source>
</reference>
<dbReference type="InterPro" id="IPR025728">
    <property type="entry name" value="YsaB-like"/>
</dbReference>
<accession>A6TFH6</accession>
<organism evidence="2 3">
    <name type="scientific">Klebsiella pneumoniae subsp. pneumoniae (strain ATCC 700721 / MGH 78578)</name>
    <dbReference type="NCBI Taxonomy" id="272620"/>
    <lineage>
        <taxon>Bacteria</taxon>
        <taxon>Pseudomonadati</taxon>
        <taxon>Pseudomonadota</taxon>
        <taxon>Gammaproteobacteria</taxon>
        <taxon>Enterobacterales</taxon>
        <taxon>Enterobacteriaceae</taxon>
        <taxon>Klebsiella/Raoultella group</taxon>
        <taxon>Klebsiella</taxon>
        <taxon>Klebsiella pneumoniae complex</taxon>
    </lineage>
</organism>
<dbReference type="Pfam" id="PF13983">
    <property type="entry name" value="YsaB"/>
    <property type="match status" value="1"/>
</dbReference>
<protein>
    <submittedName>
        <fullName evidence="2">Outer membrane protein</fullName>
    </submittedName>
</protein>
<dbReference type="STRING" id="272620.KPN_03924"/>
<evidence type="ECO:0000313" key="2">
    <source>
        <dbReference type="EMBL" id="ABR79310.1"/>
    </source>
</evidence>
<dbReference type="EnsemblBacteria" id="ABR79310">
    <property type="protein sequence ID" value="ABR79310"/>
    <property type="gene ID" value="KPN_03924"/>
</dbReference>
<gene>
    <name evidence="2" type="ORF">KPN_03924</name>
</gene>
<dbReference type="EMBL" id="CP000647">
    <property type="protein sequence ID" value="ABR79310.1"/>
    <property type="molecule type" value="Genomic_DNA"/>
</dbReference>
<evidence type="ECO:0000313" key="3">
    <source>
        <dbReference type="Proteomes" id="UP000000265"/>
    </source>
</evidence>
<dbReference type="PaxDb" id="272620-KPN_03924"/>
<dbReference type="PROSITE" id="PS51257">
    <property type="entry name" value="PROKAR_LIPOPROTEIN"/>
    <property type="match status" value="1"/>
</dbReference>
<keyword evidence="1" id="KW-0732">Signal</keyword>
<proteinExistence type="predicted"/>
<evidence type="ECO:0000256" key="1">
    <source>
        <dbReference type="ARBA" id="ARBA00022729"/>
    </source>
</evidence>
<dbReference type="HOGENOM" id="CLU_162515_0_0_6"/>
<reference evidence="2 3" key="2">
    <citation type="submission" date="2006-09" db="EMBL/GenBank/DDBJ databases">
        <authorList>
            <consortium name="The Klebsiella pneumonia Genome Sequencing Project"/>
            <person name="McClelland M."/>
            <person name="Sanderson E.K."/>
            <person name="Spieth J."/>
            <person name="Clifton W.S."/>
            <person name="Latreille P."/>
            <person name="Sabo A."/>
            <person name="Pepin K."/>
            <person name="Bhonagiri V."/>
            <person name="Porwollik S."/>
            <person name="Ali J."/>
            <person name="Wilson R.K."/>
        </authorList>
    </citation>
    <scope>NUCLEOTIDE SEQUENCE [LARGE SCALE GENOMIC DNA]</scope>
    <source>
        <strain evidence="3">ATCC 700721 / MGH 78578</strain>
    </source>
</reference>